<sequence>MGQGDSFGAHVAKYIRVYYLAVIAYFGIFLFGYATAVSGAIVDSDIFMKSFNIMNADGTENIGRDTSISSNVVSFVQAGAFFGALGSAPVSAKLGRRWTLFGALCVTVVGIILTTVANSGTKGLHLIYGGRVLTGFGIGAISAVSPNLVGECSPKQIRGRTTGFFQIMVAIGVMIAYFVNYGVAENLTPGKAYWQIPFGIQLLPAGVMMFGLLTVKESPRWLASKGRSEEAIKVLAYYQREPTTSDAVMAEFAEIEASIDQERKAREGVNLRQAILAKGQWIRFVLAFVIFLLQQFCGQNSVNYYTPQIFEAIGYTGTTAKLLASGIYGVVKVTATTLFVFFGVEFLGRKLSLFIASLMMGVLFFIVGALEKVYPPSTTAANPAPASKGMAACIYIYVCFYSMGWGPVPWVYCSEIFNNSTRHIGLAVASATQWLFNFVIAKITPTMVDNLGWKLFMTFATIDIGGGAVFAALMPETKGKSLEEMDILFGSVTAEEREKEIQQKTKELEAADVQRHHEDGSVMQDSVERKV</sequence>
<feature type="transmembrane region" description="Helical" evidence="10">
    <location>
        <begin position="17"/>
        <end position="42"/>
    </location>
</feature>
<dbReference type="Gene3D" id="1.20.1250.20">
    <property type="entry name" value="MFS general substrate transporter like domains"/>
    <property type="match status" value="2"/>
</dbReference>
<dbReference type="InterPro" id="IPR005829">
    <property type="entry name" value="Sugar_transporter_CS"/>
</dbReference>
<dbReference type="InterPro" id="IPR005828">
    <property type="entry name" value="MFS_sugar_transport-like"/>
</dbReference>
<feature type="transmembrane region" description="Helical" evidence="10">
    <location>
        <begin position="322"/>
        <end position="344"/>
    </location>
</feature>
<feature type="transmembrane region" description="Helical" evidence="10">
    <location>
        <begin position="98"/>
        <end position="116"/>
    </location>
</feature>
<feature type="transmembrane region" description="Helical" evidence="10">
    <location>
        <begin position="389"/>
        <end position="412"/>
    </location>
</feature>
<dbReference type="PANTHER" id="PTHR48022">
    <property type="entry name" value="PLASTIDIC GLUCOSE TRANSPORTER 4"/>
    <property type="match status" value="1"/>
</dbReference>
<dbReference type="InterPro" id="IPR020846">
    <property type="entry name" value="MFS_dom"/>
</dbReference>
<keyword evidence="6 10" id="KW-0472">Membrane</keyword>
<evidence type="ECO:0000313" key="13">
    <source>
        <dbReference type="Proteomes" id="UP000054144"/>
    </source>
</evidence>
<evidence type="ECO:0000256" key="5">
    <source>
        <dbReference type="ARBA" id="ARBA00022989"/>
    </source>
</evidence>
<comment type="subcellular location">
    <subcellularLocation>
        <location evidence="1">Membrane</location>
        <topology evidence="1">Multi-pass membrane protein</topology>
    </subcellularLocation>
</comment>
<dbReference type="Pfam" id="PF00083">
    <property type="entry name" value="Sugar_tr"/>
    <property type="match status" value="1"/>
</dbReference>
<gene>
    <name evidence="12" type="ORF">FISHEDRAFT_75488</name>
</gene>
<keyword evidence="13" id="KW-1185">Reference proteome</keyword>
<feature type="transmembrane region" description="Helical" evidence="10">
    <location>
        <begin position="455"/>
        <end position="475"/>
    </location>
</feature>
<evidence type="ECO:0000256" key="1">
    <source>
        <dbReference type="ARBA" id="ARBA00004141"/>
    </source>
</evidence>
<evidence type="ECO:0000256" key="3">
    <source>
        <dbReference type="ARBA" id="ARBA00022448"/>
    </source>
</evidence>
<dbReference type="FunFam" id="1.20.1250.20:FF:000026">
    <property type="entry name" value="MFS quinate transporter QutD"/>
    <property type="match status" value="1"/>
</dbReference>
<feature type="transmembrane region" description="Helical" evidence="10">
    <location>
        <begin position="351"/>
        <end position="369"/>
    </location>
</feature>
<feature type="transmembrane region" description="Helical" evidence="10">
    <location>
        <begin position="128"/>
        <end position="149"/>
    </location>
</feature>
<evidence type="ECO:0000259" key="11">
    <source>
        <dbReference type="PROSITE" id="PS50850"/>
    </source>
</evidence>
<evidence type="ECO:0000256" key="6">
    <source>
        <dbReference type="ARBA" id="ARBA00023136"/>
    </source>
</evidence>
<dbReference type="SUPFAM" id="SSF103473">
    <property type="entry name" value="MFS general substrate transporter"/>
    <property type="match status" value="1"/>
</dbReference>
<organism evidence="12 13">
    <name type="scientific">Fistulina hepatica ATCC 64428</name>
    <dbReference type="NCBI Taxonomy" id="1128425"/>
    <lineage>
        <taxon>Eukaryota</taxon>
        <taxon>Fungi</taxon>
        <taxon>Dikarya</taxon>
        <taxon>Basidiomycota</taxon>
        <taxon>Agaricomycotina</taxon>
        <taxon>Agaricomycetes</taxon>
        <taxon>Agaricomycetidae</taxon>
        <taxon>Agaricales</taxon>
        <taxon>Fistulinaceae</taxon>
        <taxon>Fistulina</taxon>
    </lineage>
</organism>
<dbReference type="NCBIfam" id="TIGR00879">
    <property type="entry name" value="SP"/>
    <property type="match status" value="1"/>
</dbReference>
<dbReference type="AlphaFoldDB" id="A0A0D7A9D3"/>
<dbReference type="InterPro" id="IPR003663">
    <property type="entry name" value="Sugar/inositol_transpt"/>
</dbReference>
<accession>A0A0D7A9D3</accession>
<feature type="domain" description="Major facilitator superfamily (MFS) profile" evidence="11">
    <location>
        <begin position="20"/>
        <end position="478"/>
    </location>
</feature>
<keyword evidence="4 10" id="KW-0812">Transmembrane</keyword>
<dbReference type="PROSITE" id="PS50850">
    <property type="entry name" value="MFS"/>
    <property type="match status" value="1"/>
</dbReference>
<evidence type="ECO:0000256" key="8">
    <source>
        <dbReference type="RuleBase" id="RU003346"/>
    </source>
</evidence>
<evidence type="ECO:0000256" key="9">
    <source>
        <dbReference type="SAM" id="MobiDB-lite"/>
    </source>
</evidence>
<dbReference type="PROSITE" id="PS00216">
    <property type="entry name" value="SUGAR_TRANSPORT_1"/>
    <property type="match status" value="1"/>
</dbReference>
<feature type="transmembrane region" description="Helical" evidence="10">
    <location>
        <begin position="68"/>
        <end position="86"/>
    </location>
</feature>
<name>A0A0D7A9D3_9AGAR</name>
<proteinExistence type="inferred from homology"/>
<keyword evidence="3 8" id="KW-0813">Transport</keyword>
<evidence type="ECO:0000313" key="12">
    <source>
        <dbReference type="EMBL" id="KIY46566.1"/>
    </source>
</evidence>
<dbReference type="InterPro" id="IPR036259">
    <property type="entry name" value="MFS_trans_sf"/>
</dbReference>
<comment type="catalytic activity">
    <reaction evidence="7">
        <text>myo-inositol(out) + H(+)(out) = myo-inositol(in) + H(+)(in)</text>
        <dbReference type="Rhea" id="RHEA:60364"/>
        <dbReference type="ChEBI" id="CHEBI:15378"/>
        <dbReference type="ChEBI" id="CHEBI:17268"/>
    </reaction>
</comment>
<dbReference type="EMBL" id="KN882027">
    <property type="protein sequence ID" value="KIY46566.1"/>
    <property type="molecule type" value="Genomic_DNA"/>
</dbReference>
<dbReference type="GO" id="GO:0005351">
    <property type="term" value="F:carbohydrate:proton symporter activity"/>
    <property type="evidence" value="ECO:0007669"/>
    <property type="project" value="TreeGrafter"/>
</dbReference>
<feature type="transmembrane region" description="Helical" evidence="10">
    <location>
        <begin position="161"/>
        <end position="180"/>
    </location>
</feature>
<protein>
    <submittedName>
        <fullName evidence="12">General substrate transporter</fullName>
    </submittedName>
</protein>
<evidence type="ECO:0000256" key="7">
    <source>
        <dbReference type="ARBA" id="ARBA00049119"/>
    </source>
</evidence>
<evidence type="ECO:0000256" key="4">
    <source>
        <dbReference type="ARBA" id="ARBA00022692"/>
    </source>
</evidence>
<evidence type="ECO:0000256" key="2">
    <source>
        <dbReference type="ARBA" id="ARBA00010992"/>
    </source>
</evidence>
<comment type="similarity">
    <text evidence="2 8">Belongs to the major facilitator superfamily. Sugar transporter (TC 2.A.1.1) family.</text>
</comment>
<dbReference type="PROSITE" id="PS00217">
    <property type="entry name" value="SUGAR_TRANSPORT_2"/>
    <property type="match status" value="1"/>
</dbReference>
<feature type="transmembrane region" description="Helical" evidence="10">
    <location>
        <begin position="281"/>
        <end position="302"/>
    </location>
</feature>
<dbReference type="PRINTS" id="PR00171">
    <property type="entry name" value="SUGRTRNSPORT"/>
</dbReference>
<evidence type="ECO:0000256" key="10">
    <source>
        <dbReference type="SAM" id="Phobius"/>
    </source>
</evidence>
<reference evidence="12 13" key="1">
    <citation type="journal article" date="2015" name="Fungal Genet. Biol.">
        <title>Evolution of novel wood decay mechanisms in Agaricales revealed by the genome sequences of Fistulina hepatica and Cylindrobasidium torrendii.</title>
        <authorList>
            <person name="Floudas D."/>
            <person name="Held B.W."/>
            <person name="Riley R."/>
            <person name="Nagy L.G."/>
            <person name="Koehler G."/>
            <person name="Ransdell A.S."/>
            <person name="Younus H."/>
            <person name="Chow J."/>
            <person name="Chiniquy J."/>
            <person name="Lipzen A."/>
            <person name="Tritt A."/>
            <person name="Sun H."/>
            <person name="Haridas S."/>
            <person name="LaButti K."/>
            <person name="Ohm R.A."/>
            <person name="Kues U."/>
            <person name="Blanchette R.A."/>
            <person name="Grigoriev I.V."/>
            <person name="Minto R.E."/>
            <person name="Hibbett D.S."/>
        </authorList>
    </citation>
    <scope>NUCLEOTIDE SEQUENCE [LARGE SCALE GENOMIC DNA]</scope>
    <source>
        <strain evidence="12 13">ATCC 64428</strain>
    </source>
</reference>
<keyword evidence="5 10" id="KW-1133">Transmembrane helix</keyword>
<feature type="region of interest" description="Disordered" evidence="9">
    <location>
        <begin position="498"/>
        <end position="531"/>
    </location>
</feature>
<dbReference type="PANTHER" id="PTHR48022:SF23">
    <property type="entry name" value="MAJOR FACILITATOR SUPERFAMILY (MFS) PROFILE DOMAIN-CONTAINING PROTEIN"/>
    <property type="match status" value="1"/>
</dbReference>
<dbReference type="InterPro" id="IPR050360">
    <property type="entry name" value="MFS_Sugar_Transporters"/>
</dbReference>
<dbReference type="OrthoDB" id="508119at2759"/>
<feature type="transmembrane region" description="Helical" evidence="10">
    <location>
        <begin position="424"/>
        <end position="443"/>
    </location>
</feature>
<dbReference type="GO" id="GO:0016020">
    <property type="term" value="C:membrane"/>
    <property type="evidence" value="ECO:0007669"/>
    <property type="project" value="UniProtKB-SubCell"/>
</dbReference>
<feature type="transmembrane region" description="Helical" evidence="10">
    <location>
        <begin position="192"/>
        <end position="215"/>
    </location>
</feature>
<dbReference type="Proteomes" id="UP000054144">
    <property type="component" value="Unassembled WGS sequence"/>
</dbReference>